<dbReference type="PANTHER" id="PTHR31760">
    <property type="entry name" value="S-ADENOSYL-L-METHIONINE-DEPENDENT METHYLTRANSFERASES SUPERFAMILY PROTEIN"/>
    <property type="match status" value="1"/>
</dbReference>
<protein>
    <recommendedName>
        <fullName evidence="6">Ribosomal RNA small subunit methyltransferase G</fullName>
        <ecNumber evidence="6">2.1.1.-</ecNumber>
    </recommendedName>
    <alternativeName>
        <fullName evidence="6">16S rRNA 7-methylguanosine methyltransferase</fullName>
        <shortName evidence="6">16S rRNA m7G methyltransferase</shortName>
    </alternativeName>
</protein>
<dbReference type="Pfam" id="PF02527">
    <property type="entry name" value="GidB"/>
    <property type="match status" value="1"/>
</dbReference>
<feature type="binding site" evidence="6">
    <location>
        <begin position="128"/>
        <end position="129"/>
    </location>
    <ligand>
        <name>S-adenosyl-L-methionine</name>
        <dbReference type="ChEBI" id="CHEBI:59789"/>
    </ligand>
</feature>
<comment type="caution">
    <text evidence="6">Lacks conserved residue(s) required for the propagation of feature annotation.</text>
</comment>
<dbReference type="STRING" id="706434.HMPREF9429_00111"/>
<dbReference type="OrthoDB" id="9808773at2"/>
<sequence>MFPCKGDELFRLAYPNITDDELEKFKIFAGLLEEKNKVMNLTAITDADEVTVKHFIDSLSCYDERFFFTGAKVLDLGTGAGFPGIPLAIMHDDLKITFFDSLQKRLTFLKEVTTTLSYKQAEFLHGRAEEEAHKDIYREAFDIVTTRAVARLPVLVEWALPYVKTGGYFVALKGAAYAEEIEESKNALKILGGMVEVVEPKKLPGLEDKRAVLYIKKVKNSPVKYPRKPKVAVKNPL</sequence>
<reference evidence="7 8" key="1">
    <citation type="submission" date="2010-08" db="EMBL/GenBank/DDBJ databases">
        <authorList>
            <person name="Weinstock G."/>
            <person name="Sodergren E."/>
            <person name="Clifton S."/>
            <person name="Fulton L."/>
            <person name="Fulton B."/>
            <person name="Courtney L."/>
            <person name="Fronick C."/>
            <person name="Harrison M."/>
            <person name="Strong C."/>
            <person name="Farmer C."/>
            <person name="Delahaunty K."/>
            <person name="Markovic C."/>
            <person name="Hall O."/>
            <person name="Minx P."/>
            <person name="Tomlinson C."/>
            <person name="Mitreva M."/>
            <person name="Hou S."/>
            <person name="Chen J."/>
            <person name="Wollam A."/>
            <person name="Pepin K.H."/>
            <person name="Johnson M."/>
            <person name="Bhonagiri V."/>
            <person name="Zhang X."/>
            <person name="Suruliraj S."/>
            <person name="Warren W."/>
            <person name="Chinwalla A."/>
            <person name="Mardis E.R."/>
            <person name="Wilson R.K."/>
        </authorList>
    </citation>
    <scope>NUCLEOTIDE SEQUENCE [LARGE SCALE GENOMIC DNA]</scope>
    <source>
        <strain evidence="7 8">F0359</strain>
    </source>
</reference>
<keyword evidence="1 6" id="KW-0963">Cytoplasm</keyword>
<feature type="binding site" evidence="6">
    <location>
        <position position="82"/>
    </location>
    <ligand>
        <name>S-adenosyl-L-methionine</name>
        <dbReference type="ChEBI" id="CHEBI:59789"/>
    </ligand>
</feature>
<dbReference type="EC" id="2.1.1.-" evidence="6"/>
<proteinExistence type="inferred from homology"/>
<comment type="subcellular location">
    <subcellularLocation>
        <location evidence="6">Cytoplasm</location>
    </subcellularLocation>
</comment>
<keyword evidence="3 6" id="KW-0489">Methyltransferase</keyword>
<dbReference type="Gene3D" id="3.40.50.150">
    <property type="entry name" value="Vaccinia Virus protein VP39"/>
    <property type="match status" value="1"/>
</dbReference>
<dbReference type="HOGENOM" id="CLU_065341_0_0_9"/>
<name>E2Z9K7_9FIRM</name>
<evidence type="ECO:0000313" key="7">
    <source>
        <dbReference type="EMBL" id="EFQ05033.1"/>
    </source>
</evidence>
<dbReference type="InterPro" id="IPR003682">
    <property type="entry name" value="rRNA_ssu_MeTfrase_G"/>
</dbReference>
<evidence type="ECO:0000256" key="2">
    <source>
        <dbReference type="ARBA" id="ARBA00022552"/>
    </source>
</evidence>
<comment type="caution">
    <text evidence="7">The sequence shown here is derived from an EMBL/GenBank/DDBJ whole genome shotgun (WGS) entry which is preliminary data.</text>
</comment>
<dbReference type="EMBL" id="AECS01000003">
    <property type="protein sequence ID" value="EFQ05033.1"/>
    <property type="molecule type" value="Genomic_DNA"/>
</dbReference>
<feature type="binding site" evidence="6">
    <location>
        <position position="77"/>
    </location>
    <ligand>
        <name>S-adenosyl-L-methionine</name>
        <dbReference type="ChEBI" id="CHEBI:59789"/>
    </ligand>
</feature>
<feature type="binding site" evidence="6">
    <location>
        <position position="147"/>
    </location>
    <ligand>
        <name>S-adenosyl-L-methionine</name>
        <dbReference type="ChEBI" id="CHEBI:59789"/>
    </ligand>
</feature>
<dbReference type="GO" id="GO:0005829">
    <property type="term" value="C:cytosol"/>
    <property type="evidence" value="ECO:0007669"/>
    <property type="project" value="TreeGrafter"/>
</dbReference>
<dbReference type="CDD" id="cd02440">
    <property type="entry name" value="AdoMet_MTases"/>
    <property type="match status" value="1"/>
</dbReference>
<keyword evidence="4 6" id="KW-0808">Transferase</keyword>
<keyword evidence="2 6" id="KW-0698">rRNA processing</keyword>
<organism evidence="7 8">
    <name type="scientific">Megasphaera micronuciformis F0359</name>
    <dbReference type="NCBI Taxonomy" id="706434"/>
    <lineage>
        <taxon>Bacteria</taxon>
        <taxon>Bacillati</taxon>
        <taxon>Bacillota</taxon>
        <taxon>Negativicutes</taxon>
        <taxon>Veillonellales</taxon>
        <taxon>Veillonellaceae</taxon>
        <taxon>Megasphaera</taxon>
    </lineage>
</organism>
<dbReference type="NCBIfam" id="TIGR00138">
    <property type="entry name" value="rsmG_gidB"/>
    <property type="match status" value="1"/>
</dbReference>
<evidence type="ECO:0000313" key="8">
    <source>
        <dbReference type="Proteomes" id="UP000003195"/>
    </source>
</evidence>
<evidence type="ECO:0000256" key="3">
    <source>
        <dbReference type="ARBA" id="ARBA00022603"/>
    </source>
</evidence>
<dbReference type="PANTHER" id="PTHR31760:SF0">
    <property type="entry name" value="S-ADENOSYL-L-METHIONINE-DEPENDENT METHYLTRANSFERASES SUPERFAMILY PROTEIN"/>
    <property type="match status" value="1"/>
</dbReference>
<dbReference type="HAMAP" id="MF_00074">
    <property type="entry name" value="16SrRNA_methyltr_G"/>
    <property type="match status" value="1"/>
</dbReference>
<dbReference type="eggNOG" id="COG0357">
    <property type="taxonomic scope" value="Bacteria"/>
</dbReference>
<comment type="function">
    <text evidence="6">Specifically methylates the N7 position of a guanine in 16S rRNA.</text>
</comment>
<dbReference type="AlphaFoldDB" id="E2Z9K7"/>
<evidence type="ECO:0000256" key="6">
    <source>
        <dbReference type="HAMAP-Rule" id="MF_00074"/>
    </source>
</evidence>
<keyword evidence="5 6" id="KW-0949">S-adenosyl-L-methionine</keyword>
<evidence type="ECO:0000256" key="1">
    <source>
        <dbReference type="ARBA" id="ARBA00022490"/>
    </source>
</evidence>
<dbReference type="Proteomes" id="UP000003195">
    <property type="component" value="Unassembled WGS sequence"/>
</dbReference>
<dbReference type="SUPFAM" id="SSF53335">
    <property type="entry name" value="S-adenosyl-L-methionine-dependent methyltransferases"/>
    <property type="match status" value="1"/>
</dbReference>
<accession>E2Z9K7</accession>
<evidence type="ECO:0000256" key="4">
    <source>
        <dbReference type="ARBA" id="ARBA00022679"/>
    </source>
</evidence>
<dbReference type="PIRSF" id="PIRSF003078">
    <property type="entry name" value="GidB"/>
    <property type="match status" value="1"/>
</dbReference>
<dbReference type="InterPro" id="IPR029063">
    <property type="entry name" value="SAM-dependent_MTases_sf"/>
</dbReference>
<dbReference type="RefSeq" id="WP_006940821.1">
    <property type="nucleotide sequence ID" value="NZ_GL538177.1"/>
</dbReference>
<gene>
    <name evidence="6" type="primary">rsmG</name>
    <name evidence="7" type="synonym">gidB</name>
    <name evidence="7" type="ORF">HMPREF9429_00111</name>
</gene>
<keyword evidence="8" id="KW-1185">Reference proteome</keyword>
<evidence type="ECO:0000256" key="5">
    <source>
        <dbReference type="ARBA" id="ARBA00022691"/>
    </source>
</evidence>
<comment type="similarity">
    <text evidence="6">Belongs to the methyltransferase superfamily. RNA methyltransferase RsmG family.</text>
</comment>
<dbReference type="GO" id="GO:0070043">
    <property type="term" value="F:rRNA (guanine-N7-)-methyltransferase activity"/>
    <property type="evidence" value="ECO:0007669"/>
    <property type="project" value="UniProtKB-UniRule"/>
</dbReference>
<dbReference type="FunFam" id="3.40.50.150:FF:000041">
    <property type="entry name" value="Ribosomal RNA small subunit methyltransferase G"/>
    <property type="match status" value="1"/>
</dbReference>